<evidence type="ECO:0000256" key="2">
    <source>
        <dbReference type="SAM" id="Phobius"/>
    </source>
</evidence>
<dbReference type="SUPFAM" id="SSF56219">
    <property type="entry name" value="DNase I-like"/>
    <property type="match status" value="1"/>
</dbReference>
<keyword evidence="4" id="KW-0540">Nuclease</keyword>
<feature type="domain" description="Endonuclease/exonuclease/phosphatase" evidence="3">
    <location>
        <begin position="108"/>
        <end position="313"/>
    </location>
</feature>
<feature type="compositionally biased region" description="Basic and acidic residues" evidence="1">
    <location>
        <begin position="337"/>
        <end position="364"/>
    </location>
</feature>
<dbReference type="InterPro" id="IPR005135">
    <property type="entry name" value="Endo/exonuclease/phosphatase"/>
</dbReference>
<protein>
    <submittedName>
        <fullName evidence="4">Endonuclease/exonuclease/phosphatase</fullName>
    </submittedName>
</protein>
<keyword evidence="5" id="KW-1185">Reference proteome</keyword>
<organism evidence="4 5">
    <name type="scientific">Fulvimarina pelagi HTCC2506</name>
    <dbReference type="NCBI Taxonomy" id="314231"/>
    <lineage>
        <taxon>Bacteria</taxon>
        <taxon>Pseudomonadati</taxon>
        <taxon>Pseudomonadota</taxon>
        <taxon>Alphaproteobacteria</taxon>
        <taxon>Hyphomicrobiales</taxon>
        <taxon>Aurantimonadaceae</taxon>
        <taxon>Fulvimarina</taxon>
    </lineage>
</organism>
<dbReference type="Proteomes" id="UP000004310">
    <property type="component" value="Unassembled WGS sequence"/>
</dbReference>
<keyword evidence="4" id="KW-0378">Hydrolase</keyword>
<dbReference type="InterPro" id="IPR036691">
    <property type="entry name" value="Endo/exonu/phosph_ase_sf"/>
</dbReference>
<evidence type="ECO:0000259" key="3">
    <source>
        <dbReference type="Pfam" id="PF03372"/>
    </source>
</evidence>
<evidence type="ECO:0000256" key="1">
    <source>
        <dbReference type="SAM" id="MobiDB-lite"/>
    </source>
</evidence>
<keyword evidence="2" id="KW-1133">Transmembrane helix</keyword>
<reference evidence="4 5" key="1">
    <citation type="journal article" date="2010" name="J. Bacteriol.">
        <title>Genome sequence of Fulvimarina pelagi HTCC2506T, a Mn(II)-oxidizing alphaproteobacterium possessing an aerobic anoxygenic photosynthetic gene cluster and Xanthorhodopsin.</title>
        <authorList>
            <person name="Kang I."/>
            <person name="Oh H.M."/>
            <person name="Lim S.I."/>
            <person name="Ferriera S."/>
            <person name="Giovannoni S.J."/>
            <person name="Cho J.C."/>
        </authorList>
    </citation>
    <scope>NUCLEOTIDE SEQUENCE [LARGE SCALE GENOMIC DNA]</scope>
    <source>
        <strain evidence="4 5">HTCC2506</strain>
    </source>
</reference>
<dbReference type="Gene3D" id="3.60.10.10">
    <property type="entry name" value="Endonuclease/exonuclease/phosphatase"/>
    <property type="match status" value="1"/>
</dbReference>
<keyword evidence="2" id="KW-0812">Transmembrane</keyword>
<evidence type="ECO:0000313" key="5">
    <source>
        <dbReference type="Proteomes" id="UP000004310"/>
    </source>
</evidence>
<keyword evidence="4" id="KW-0269">Exonuclease</keyword>
<name>Q0G5T5_9HYPH</name>
<evidence type="ECO:0000313" key="4">
    <source>
        <dbReference type="EMBL" id="EAU42979.1"/>
    </source>
</evidence>
<dbReference type="GO" id="GO:0004519">
    <property type="term" value="F:endonuclease activity"/>
    <property type="evidence" value="ECO:0007669"/>
    <property type="project" value="UniProtKB-KW"/>
</dbReference>
<feature type="transmembrane region" description="Helical" evidence="2">
    <location>
        <begin position="6"/>
        <end position="25"/>
    </location>
</feature>
<feature type="transmembrane region" description="Helical" evidence="2">
    <location>
        <begin position="37"/>
        <end position="57"/>
    </location>
</feature>
<dbReference type="Pfam" id="PF03372">
    <property type="entry name" value="Exo_endo_phos"/>
    <property type="match status" value="1"/>
</dbReference>
<dbReference type="EMBL" id="AATP01000001">
    <property type="protein sequence ID" value="EAU42979.1"/>
    <property type="molecule type" value="Genomic_DNA"/>
</dbReference>
<keyword evidence="4" id="KW-0255">Endonuclease</keyword>
<dbReference type="eggNOG" id="COG3021">
    <property type="taxonomic scope" value="Bacteria"/>
</dbReference>
<dbReference type="AlphaFoldDB" id="Q0G5T5"/>
<dbReference type="STRING" id="217511.GCA_001463845_00577"/>
<feature type="region of interest" description="Disordered" evidence="1">
    <location>
        <begin position="332"/>
        <end position="364"/>
    </location>
</feature>
<proteinExistence type="predicted"/>
<comment type="caution">
    <text evidence="4">The sequence shown here is derived from an EMBL/GenBank/DDBJ whole genome shotgun (WGS) entry which is preliminary data.</text>
</comment>
<accession>Q0G5T5</accession>
<dbReference type="GO" id="GO:0004527">
    <property type="term" value="F:exonuclease activity"/>
    <property type="evidence" value="ECO:0007669"/>
    <property type="project" value="UniProtKB-KW"/>
</dbReference>
<gene>
    <name evidence="4" type="ORF">FP2506_09056</name>
</gene>
<dbReference type="HOGENOM" id="CLU_052333_0_0_5"/>
<keyword evidence="2" id="KW-0472">Membrane</keyword>
<sequence>MILIALTILTVLAVILGLAALVPFTRISHGVVRMCEFPRLQMAAIAFVCLLATPVLVTDPVWLYPPLFTFIVVLAIHAYAIGQFTPIRKPQSHVYDGDVDGDNVVSVLSCNVKMSNRDYERCLAMARRADADLALFMETDEGWAEGLSPLKQTYPHVISRPYDNSYGMILYSRLELENVEVKFLAMDKVPCFICDVRLKNGRSFRIYCVHPEPPVPNADSSGRDAELIRVAKLAREDSKPSIVCGDLNDVAWSHTTRLFQRLSQLLDPRVGRGFYNTFDARYPVLRWPLDHLFHDEHFSLVTIRRCEHIKSDHFPIFFKLALTSSPTVIDDVEAPNGEDHAEAEDIKKQADELDRKAVGTDWEK</sequence>
<feature type="transmembrane region" description="Helical" evidence="2">
    <location>
        <begin position="63"/>
        <end position="82"/>
    </location>
</feature>